<dbReference type="SUPFAM" id="SSF51905">
    <property type="entry name" value="FAD/NAD(P)-binding domain"/>
    <property type="match status" value="1"/>
</dbReference>
<evidence type="ECO:0000313" key="3">
    <source>
        <dbReference type="EMBL" id="WNH03793.1"/>
    </source>
</evidence>
<dbReference type="GeneID" id="88855702"/>
<dbReference type="Pfam" id="PF00550">
    <property type="entry name" value="PP-binding"/>
    <property type="match status" value="1"/>
</dbReference>
<reference evidence="3 4" key="1">
    <citation type="journal article" date="2023" name="Access Microbiol">
        <title>The genome of a steinernematid-associated Pseudomonas piscis bacterium encodes the biosynthesis of insect toxins.</title>
        <authorList>
            <person name="Awori R.M."/>
            <person name="Hendre P."/>
            <person name="Amugune N.O."/>
        </authorList>
    </citation>
    <scope>NUCLEOTIDE SEQUENCE [LARGE SCALE GENOMIC DNA]</scope>
    <source>
        <strain evidence="3 4">97</strain>
    </source>
</reference>
<dbReference type="PROSITE" id="PS50075">
    <property type="entry name" value="CARRIER"/>
    <property type="match status" value="1"/>
</dbReference>
<dbReference type="PANTHER" id="PTHR43747:SF5">
    <property type="entry name" value="FAD-BINDING DOMAIN-CONTAINING PROTEIN"/>
    <property type="match status" value="1"/>
</dbReference>
<dbReference type="Gene3D" id="3.50.50.60">
    <property type="entry name" value="FAD/NAD(P)-binding domain"/>
    <property type="match status" value="1"/>
</dbReference>
<keyword evidence="1" id="KW-0560">Oxidoreductase</keyword>
<organism evidence="3 4">
    <name type="scientific">Xenorhabdus griffiniae</name>
    <dbReference type="NCBI Taxonomy" id="351672"/>
    <lineage>
        <taxon>Bacteria</taxon>
        <taxon>Pseudomonadati</taxon>
        <taxon>Pseudomonadota</taxon>
        <taxon>Gammaproteobacteria</taxon>
        <taxon>Enterobacterales</taxon>
        <taxon>Morganellaceae</taxon>
        <taxon>Xenorhabdus</taxon>
    </lineage>
</organism>
<keyword evidence="4" id="KW-1185">Reference proteome</keyword>
<dbReference type="SUPFAM" id="SSF47336">
    <property type="entry name" value="ACP-like"/>
    <property type="match status" value="1"/>
</dbReference>
<protein>
    <submittedName>
        <fullName evidence="3">Phosphopantetheine-binding protein</fullName>
    </submittedName>
</protein>
<dbReference type="InterPro" id="IPR036736">
    <property type="entry name" value="ACP-like_sf"/>
</dbReference>
<dbReference type="InterPro" id="IPR050816">
    <property type="entry name" value="Flavin-dep_Halogenase_NPB"/>
</dbReference>
<dbReference type="InterPro" id="IPR009081">
    <property type="entry name" value="PP-bd_ACP"/>
</dbReference>
<evidence type="ECO:0000313" key="4">
    <source>
        <dbReference type="Proteomes" id="UP001300348"/>
    </source>
</evidence>
<sequence length="642" mass="72726">MNPFFTTINTQIDAVILDNGTTYGIEKGSKKMNEVNEKNKLLESLKTIAKEIAQQSGDINTEAHIQDLGFDSKSLVMFTDKISGVLDEEIHPGVLFEFTTLDKFADYLMTYQASAVKRFLTALSSPTLTEEVLTATGKTCVSQGNESTGQKNCCTKNTADPAYMAGMIQGIEQNLPVIMGGGIAGMLISYQLTQEKIPHIIVGKPEIGDMPKLGESMTEVVSIEFARRFKNLSRHFYPKEFTPFFMGELVAGLRFHFFESLASLFMEEDIPEHFIHIDRLGFDKALYEEIIAAPECTWVEALVEHVEYSEDSDKVSLLHLSNGQIIQPSYVWDCTNHIRLLGRKIGLPYTELDSRRQVIFTHYYQKAGSKLCDSNELPWMHATSLLSADEEFDQLKGVSWLIPLGDYVSVGISMLPEDVRDRTAEEIIALLTKAYQRRGLDYSTHFTCRREIVSLPTQHFMYERFTGKNWALVGGSGISTWFTSGSNLSIATLMSSIASKIIQSPELYGDYYTTHVRGFTKTQTIYDTFMESNIGAVDALKFLSGVVEQARSRITSFFLLDEIEGKTSGTVARELWQENTAIDKEYFDFLRQIATHARPEDRQQQTDLIFQKLMQLKSMEHQVRLPYLKDSKVRQEKPELFI</sequence>
<dbReference type="Gene3D" id="1.10.1200.10">
    <property type="entry name" value="ACP-like"/>
    <property type="match status" value="1"/>
</dbReference>
<dbReference type="EMBL" id="CP133647">
    <property type="protein sequence ID" value="WNH03793.1"/>
    <property type="molecule type" value="Genomic_DNA"/>
</dbReference>
<accession>A0ABY9XMH4</accession>
<evidence type="ECO:0000256" key="1">
    <source>
        <dbReference type="ARBA" id="ARBA00023002"/>
    </source>
</evidence>
<feature type="domain" description="Carrier" evidence="2">
    <location>
        <begin position="36"/>
        <end position="112"/>
    </location>
</feature>
<name>A0ABY9XMH4_9GAMM</name>
<dbReference type="Proteomes" id="UP001300348">
    <property type="component" value="Chromosome"/>
</dbReference>
<dbReference type="PANTHER" id="PTHR43747">
    <property type="entry name" value="FAD-BINDING PROTEIN"/>
    <property type="match status" value="1"/>
</dbReference>
<dbReference type="InterPro" id="IPR036188">
    <property type="entry name" value="FAD/NAD-bd_sf"/>
</dbReference>
<proteinExistence type="predicted"/>
<evidence type="ECO:0000259" key="2">
    <source>
        <dbReference type="PROSITE" id="PS50075"/>
    </source>
</evidence>
<gene>
    <name evidence="3" type="ORF">QL112_009055</name>
</gene>
<dbReference type="RefSeq" id="WP_189759019.1">
    <property type="nucleotide sequence ID" value="NZ_CAWPOC010000101.1"/>
</dbReference>